<sequence length="80" mass="9587">MTSYERAKEYELRQQTRAKNEGSHIIDSELAADLPYFAYRVDRQLLKGERVPGREGNDIMKRNEITKRIMHTKFIENHYE</sequence>
<organism evidence="1 2">
    <name type="scientific">Ancylostoma duodenale</name>
    <dbReference type="NCBI Taxonomy" id="51022"/>
    <lineage>
        <taxon>Eukaryota</taxon>
        <taxon>Metazoa</taxon>
        <taxon>Ecdysozoa</taxon>
        <taxon>Nematoda</taxon>
        <taxon>Chromadorea</taxon>
        <taxon>Rhabditida</taxon>
        <taxon>Rhabditina</taxon>
        <taxon>Rhabditomorpha</taxon>
        <taxon>Strongyloidea</taxon>
        <taxon>Ancylostomatidae</taxon>
        <taxon>Ancylostomatinae</taxon>
        <taxon>Ancylostoma</taxon>
    </lineage>
</organism>
<dbReference type="EMBL" id="KN726148">
    <property type="protein sequence ID" value="KIH69490.1"/>
    <property type="molecule type" value="Genomic_DNA"/>
</dbReference>
<name>A0A0C2H6K0_9BILA</name>
<protein>
    <submittedName>
        <fullName evidence="1">Uncharacterized protein</fullName>
    </submittedName>
</protein>
<reference evidence="1 2" key="1">
    <citation type="submission" date="2013-12" db="EMBL/GenBank/DDBJ databases">
        <title>Draft genome of the parsitic nematode Ancylostoma duodenale.</title>
        <authorList>
            <person name="Mitreva M."/>
        </authorList>
    </citation>
    <scope>NUCLEOTIDE SEQUENCE [LARGE SCALE GENOMIC DNA]</scope>
    <source>
        <strain evidence="1 2">Zhejiang</strain>
    </source>
</reference>
<dbReference type="Proteomes" id="UP000054047">
    <property type="component" value="Unassembled WGS sequence"/>
</dbReference>
<evidence type="ECO:0000313" key="2">
    <source>
        <dbReference type="Proteomes" id="UP000054047"/>
    </source>
</evidence>
<dbReference type="AlphaFoldDB" id="A0A0C2H6K0"/>
<keyword evidence="2" id="KW-1185">Reference proteome</keyword>
<evidence type="ECO:0000313" key="1">
    <source>
        <dbReference type="EMBL" id="KIH69490.1"/>
    </source>
</evidence>
<gene>
    <name evidence="1" type="ORF">ANCDUO_00175</name>
</gene>
<accession>A0A0C2H6K0</accession>
<proteinExistence type="predicted"/>